<protein>
    <submittedName>
        <fullName evidence="2">Cytochrome c556</fullName>
    </submittedName>
</protein>
<organism evidence="2 3">
    <name type="scientific">Alysiella filiformis DSM 16848</name>
    <dbReference type="NCBI Taxonomy" id="1120981"/>
    <lineage>
        <taxon>Bacteria</taxon>
        <taxon>Pseudomonadati</taxon>
        <taxon>Pseudomonadota</taxon>
        <taxon>Betaproteobacteria</taxon>
        <taxon>Neisseriales</taxon>
        <taxon>Neisseriaceae</taxon>
        <taxon>Alysiella</taxon>
    </lineage>
</organism>
<dbReference type="PROSITE" id="PS51257">
    <property type="entry name" value="PROKAR_LIPOPROTEIN"/>
    <property type="match status" value="1"/>
</dbReference>
<dbReference type="GO" id="GO:0005506">
    <property type="term" value="F:iron ion binding"/>
    <property type="evidence" value="ECO:0007669"/>
    <property type="project" value="InterPro"/>
</dbReference>
<dbReference type="GO" id="GO:0022900">
    <property type="term" value="P:electron transport chain"/>
    <property type="evidence" value="ECO:0007669"/>
    <property type="project" value="InterPro"/>
</dbReference>
<feature type="chain" id="PRO_5012109007" evidence="1">
    <location>
        <begin position="17"/>
        <end position="161"/>
    </location>
</feature>
<sequence>MKQSLLIFACASVLLAACGGQESTPAANGSAPAVAGGKGSISEDRSAAFKSFMPTMSKMGKMAKGDEAFSPEAFQAAAEQFSKEARVPFEHFQNDPNGNGDALPNIWANPEAFKAEQDKFLTAVDKLNEVAKTGKLEDIKTAFGNVGASCQSCHDTYRRPK</sequence>
<evidence type="ECO:0000313" key="2">
    <source>
        <dbReference type="EMBL" id="SOD67166.1"/>
    </source>
</evidence>
<dbReference type="SUPFAM" id="SSF47175">
    <property type="entry name" value="Cytochromes"/>
    <property type="match status" value="1"/>
</dbReference>
<gene>
    <name evidence="2" type="ORF">SAMN02746062_00823</name>
</gene>
<reference evidence="2 3" key="1">
    <citation type="submission" date="2017-09" db="EMBL/GenBank/DDBJ databases">
        <authorList>
            <person name="Ehlers B."/>
            <person name="Leendertz F.H."/>
        </authorList>
    </citation>
    <scope>NUCLEOTIDE SEQUENCE [LARGE SCALE GENOMIC DNA]</scope>
    <source>
        <strain evidence="2 3">DSM 16848</strain>
    </source>
</reference>
<dbReference type="GO" id="GO:0009055">
    <property type="term" value="F:electron transfer activity"/>
    <property type="evidence" value="ECO:0007669"/>
    <property type="project" value="InterPro"/>
</dbReference>
<keyword evidence="1" id="KW-0732">Signal</keyword>
<dbReference type="AlphaFoldDB" id="A0A286E8E0"/>
<proteinExistence type="predicted"/>
<dbReference type="PROSITE" id="PS51009">
    <property type="entry name" value="CYTCII"/>
    <property type="match status" value="1"/>
</dbReference>
<dbReference type="Proteomes" id="UP000219669">
    <property type="component" value="Unassembled WGS sequence"/>
</dbReference>
<dbReference type="OrthoDB" id="5520910at2"/>
<evidence type="ECO:0000256" key="1">
    <source>
        <dbReference type="SAM" id="SignalP"/>
    </source>
</evidence>
<dbReference type="RefSeq" id="WP_097113897.1">
    <property type="nucleotide sequence ID" value="NZ_CP083931.1"/>
</dbReference>
<dbReference type="Pfam" id="PF01322">
    <property type="entry name" value="Cytochrom_C_2"/>
    <property type="match status" value="1"/>
</dbReference>
<dbReference type="GO" id="GO:0020037">
    <property type="term" value="F:heme binding"/>
    <property type="evidence" value="ECO:0007669"/>
    <property type="project" value="InterPro"/>
</dbReference>
<dbReference type="InterPro" id="IPR002321">
    <property type="entry name" value="Cyt_c_II"/>
</dbReference>
<name>A0A286E8E0_9NEIS</name>
<dbReference type="EMBL" id="OCNF01000005">
    <property type="protein sequence ID" value="SOD67166.1"/>
    <property type="molecule type" value="Genomic_DNA"/>
</dbReference>
<feature type="signal peptide" evidence="1">
    <location>
        <begin position="1"/>
        <end position="16"/>
    </location>
</feature>
<dbReference type="Gene3D" id="1.20.120.10">
    <property type="entry name" value="Cytochrome c/b562"/>
    <property type="match status" value="1"/>
</dbReference>
<keyword evidence="3" id="KW-1185">Reference proteome</keyword>
<evidence type="ECO:0000313" key="3">
    <source>
        <dbReference type="Proteomes" id="UP000219669"/>
    </source>
</evidence>
<accession>A0A286E8E0</accession>
<dbReference type="InterPro" id="IPR010980">
    <property type="entry name" value="Cyt_c/b562"/>
</dbReference>